<sequence>MFTKKAALLLTLLTIGSNQLVGQSNAQSGLDRGILANIDINQHQNYKRKLGYVNRLFENFMYPNNTAIARSGKAPGILASDVRGRVDITWTFNDLEENIEYLFGLFSNLATSSDVPTILGVPKSYSIFEFATTGDVVSTSVIIDFVHEATGIHLPVQVDVWLRFNHKGEIEQYDAVFRRWSLAFRSFLPQIAPLIANFLKVPLSEVTPATLPGLVQKFLALGICQSHSKYCLNENQQYKTTQDCLDFLQRQVPLGLPDEMGADNVLCRVIHVNMIPYRPAFHCPHIGPTGGGMCVNRKYEDYFKPYFPKSFIGQP</sequence>
<feature type="signal peptide" evidence="1">
    <location>
        <begin position="1"/>
        <end position="26"/>
    </location>
</feature>
<feature type="chain" id="PRO_5046932437" evidence="1">
    <location>
        <begin position="27"/>
        <end position="315"/>
    </location>
</feature>
<evidence type="ECO:0000313" key="3">
    <source>
        <dbReference type="Proteomes" id="UP001479436"/>
    </source>
</evidence>
<evidence type="ECO:0000256" key="1">
    <source>
        <dbReference type="SAM" id="SignalP"/>
    </source>
</evidence>
<keyword evidence="1" id="KW-0732">Signal</keyword>
<accession>A0ABR2W688</accession>
<dbReference type="Proteomes" id="UP001479436">
    <property type="component" value="Unassembled WGS sequence"/>
</dbReference>
<reference evidence="2 3" key="1">
    <citation type="submission" date="2023-04" db="EMBL/GenBank/DDBJ databases">
        <title>Genome of Basidiobolus ranarum AG-B5.</title>
        <authorList>
            <person name="Stajich J.E."/>
            <person name="Carter-House D."/>
            <person name="Gryganskyi A."/>
        </authorList>
    </citation>
    <scope>NUCLEOTIDE SEQUENCE [LARGE SCALE GENOMIC DNA]</scope>
    <source>
        <strain evidence="2 3">AG-B5</strain>
    </source>
</reference>
<protein>
    <submittedName>
        <fullName evidence="2">Uncharacterized protein</fullName>
    </submittedName>
</protein>
<name>A0ABR2W688_9FUNG</name>
<organism evidence="2 3">
    <name type="scientific">Basidiobolus ranarum</name>
    <dbReference type="NCBI Taxonomy" id="34480"/>
    <lineage>
        <taxon>Eukaryota</taxon>
        <taxon>Fungi</taxon>
        <taxon>Fungi incertae sedis</taxon>
        <taxon>Zoopagomycota</taxon>
        <taxon>Entomophthoromycotina</taxon>
        <taxon>Basidiobolomycetes</taxon>
        <taxon>Basidiobolales</taxon>
        <taxon>Basidiobolaceae</taxon>
        <taxon>Basidiobolus</taxon>
    </lineage>
</organism>
<gene>
    <name evidence="2" type="ORF">K7432_003432</name>
</gene>
<dbReference type="EMBL" id="JASJQH010006980">
    <property type="protein sequence ID" value="KAK9721402.1"/>
    <property type="molecule type" value="Genomic_DNA"/>
</dbReference>
<proteinExistence type="predicted"/>
<evidence type="ECO:0000313" key="2">
    <source>
        <dbReference type="EMBL" id="KAK9721402.1"/>
    </source>
</evidence>
<keyword evidence="3" id="KW-1185">Reference proteome</keyword>
<comment type="caution">
    <text evidence="2">The sequence shown here is derived from an EMBL/GenBank/DDBJ whole genome shotgun (WGS) entry which is preliminary data.</text>
</comment>